<accession>A0A8R1TRZ3</accession>
<reference evidence="1" key="2">
    <citation type="submission" date="2022-06" db="UniProtKB">
        <authorList>
            <consortium name="EnsemblMetazoa"/>
        </authorList>
    </citation>
    <scope>IDENTIFICATION</scope>
</reference>
<dbReference type="EnsemblMetazoa" id="OVOC3850.1">
    <property type="protein sequence ID" value="OVOC3850.1"/>
    <property type="gene ID" value="WBGene00240659"/>
</dbReference>
<reference evidence="2" key="1">
    <citation type="submission" date="2013-10" db="EMBL/GenBank/DDBJ databases">
        <title>Genome sequencing of Onchocerca volvulus.</title>
        <authorList>
            <person name="Cotton J."/>
            <person name="Tsai J."/>
            <person name="Stanley E."/>
            <person name="Tracey A."/>
            <person name="Holroyd N."/>
            <person name="Lustigman S."/>
            <person name="Berriman M."/>
        </authorList>
    </citation>
    <scope>NUCLEOTIDE SEQUENCE</scope>
</reference>
<dbReference type="Proteomes" id="UP000024404">
    <property type="component" value="Unassembled WGS sequence"/>
</dbReference>
<protein>
    <submittedName>
        <fullName evidence="1">Uncharacterized protein</fullName>
    </submittedName>
</protein>
<dbReference type="AlphaFoldDB" id="A0A8R1TRZ3"/>
<sequence>MMQFSYTVWPPNRLIIKLGELNLLWIVSGHRKMCRGIAQTKNTVLTYCLRELMDANRFSNPPLAVE</sequence>
<evidence type="ECO:0000313" key="1">
    <source>
        <dbReference type="EnsemblMetazoa" id="OVOC3850.1"/>
    </source>
</evidence>
<name>A0A8R1TRZ3_ONCVO</name>
<keyword evidence="2" id="KW-1185">Reference proteome</keyword>
<dbReference type="EMBL" id="CMVM020000122">
    <property type="status" value="NOT_ANNOTATED_CDS"/>
    <property type="molecule type" value="Genomic_DNA"/>
</dbReference>
<organism evidence="1 2">
    <name type="scientific">Onchocerca volvulus</name>
    <dbReference type="NCBI Taxonomy" id="6282"/>
    <lineage>
        <taxon>Eukaryota</taxon>
        <taxon>Metazoa</taxon>
        <taxon>Ecdysozoa</taxon>
        <taxon>Nematoda</taxon>
        <taxon>Chromadorea</taxon>
        <taxon>Rhabditida</taxon>
        <taxon>Spirurina</taxon>
        <taxon>Spiruromorpha</taxon>
        <taxon>Filarioidea</taxon>
        <taxon>Onchocercidae</taxon>
        <taxon>Onchocerca</taxon>
    </lineage>
</organism>
<evidence type="ECO:0000313" key="2">
    <source>
        <dbReference type="Proteomes" id="UP000024404"/>
    </source>
</evidence>
<proteinExistence type="predicted"/>